<feature type="region of interest" description="Disordered" evidence="7">
    <location>
        <begin position="427"/>
        <end position="451"/>
    </location>
</feature>
<feature type="compositionally biased region" description="Basic and acidic residues" evidence="7">
    <location>
        <begin position="360"/>
        <end position="371"/>
    </location>
</feature>
<gene>
    <name evidence="9" type="ORF">PSNMU_V1.4_AUG-EV-PASAV3_0004900</name>
</gene>
<evidence type="ECO:0000256" key="2">
    <source>
        <dbReference type="ARBA" id="ARBA00009448"/>
    </source>
</evidence>
<keyword evidence="4" id="KW-0805">Transcription regulation</keyword>
<dbReference type="PROSITE" id="PS50858">
    <property type="entry name" value="BSD"/>
    <property type="match status" value="1"/>
</dbReference>
<dbReference type="Pfam" id="PF03909">
    <property type="entry name" value="BSD"/>
    <property type="match status" value="1"/>
</dbReference>
<dbReference type="OrthoDB" id="360521at2759"/>
<evidence type="ECO:0000313" key="10">
    <source>
        <dbReference type="Proteomes" id="UP000291116"/>
    </source>
</evidence>
<evidence type="ECO:0000313" key="9">
    <source>
        <dbReference type="EMBL" id="VEU33800.1"/>
    </source>
</evidence>
<dbReference type="PANTHER" id="PTHR12856">
    <property type="entry name" value="TRANSCRIPTION INITIATION FACTOR IIH-RELATED"/>
    <property type="match status" value="1"/>
</dbReference>
<evidence type="ECO:0000256" key="3">
    <source>
        <dbReference type="ARBA" id="ARBA00022737"/>
    </source>
</evidence>
<evidence type="ECO:0000259" key="8">
    <source>
        <dbReference type="PROSITE" id="PS50858"/>
    </source>
</evidence>
<feature type="compositionally biased region" description="Low complexity" evidence="7">
    <location>
        <begin position="149"/>
        <end position="168"/>
    </location>
</feature>
<dbReference type="GO" id="GO:0000439">
    <property type="term" value="C:transcription factor TFIIH core complex"/>
    <property type="evidence" value="ECO:0007669"/>
    <property type="project" value="InterPro"/>
</dbReference>
<evidence type="ECO:0000256" key="4">
    <source>
        <dbReference type="ARBA" id="ARBA00023015"/>
    </source>
</evidence>
<dbReference type="EMBL" id="CAACVS010000009">
    <property type="protein sequence ID" value="VEU33800.1"/>
    <property type="molecule type" value="Genomic_DNA"/>
</dbReference>
<dbReference type="GO" id="GO:0006289">
    <property type="term" value="P:nucleotide-excision repair"/>
    <property type="evidence" value="ECO:0007669"/>
    <property type="project" value="InterPro"/>
</dbReference>
<keyword evidence="10" id="KW-1185">Reference proteome</keyword>
<feature type="compositionally biased region" description="Low complexity" evidence="7">
    <location>
        <begin position="596"/>
        <end position="618"/>
    </location>
</feature>
<comment type="subcellular location">
    <subcellularLocation>
        <location evidence="1">Nucleus</location>
    </subcellularLocation>
</comment>
<evidence type="ECO:0000256" key="6">
    <source>
        <dbReference type="ARBA" id="ARBA00023242"/>
    </source>
</evidence>
<sequence length="778" mass="84103">MASELPPESVYAPVFHKKKQGKLCLHGGGLRFETTLPDDPGGAPMAEISWNKVAKHQVSPANFPRALLKILPVEGAGKPLTFQLGDRPGLEKARNEITERIRVSRSETAPVLRQEPPATPSGPANGNGNGNGQSHTTDGPGHGTKRKASGPPSSASSSSGRGSRSNASLLATGNTTAVSYGELDPTSEAVTRSSLLASNPSLRSQHRYLVEESKTVSEEDFWTTHKSLLEEEYARISGITRAGTSSLLQSHLQVLTGRITLGVEEMRQIFILYPAVHKAYEEKVPLELSDEQFWRKYLESEYFHRDRGRVGAASGRLASGQGVPDGVDPKKAKEQADASKDQAARAAVVAADDIFSRYDQKLRESSGKPDEGGFSQGDKGEDPSAPASSSSSSSESQQPASKRRRWGSRLAIGQFDLASTFETERGNLLEGPKDNHPHYDGSASGGTGDEATSTIGAKVIQKYNRHWAMVLNPDEAVAGSNLMEVARHSVRDAIPNDQDAEPGGGWDEEMRRLVGFAEASEEQANHALGIGDSDDYEALTLKNVGAYYNRGDAPSNESCDNQQEQQRAAEAKRCAMFANLMNQRMNKLLEDHRARASSGGRAASSSPSNGSESSSRLGMAFPPPRHGHQLMQALTKRMQLDSRTDADTLEVVNALPVGFKKRLHSYFRRASELLRHFFGLQRLAQETDANGSGGGGADRNAYKQKLEKIKNGLRTLHGDIDAMRNEQEMTSEEGKTMAGMCKQIMDQLNSAFKSSEEATNTGGFVPSGSGGFTTVETF</sequence>
<comment type="similarity">
    <text evidence="2">Belongs to the TFB1 family.</text>
</comment>
<protein>
    <recommendedName>
        <fullName evidence="8">BSD domain-containing protein</fullName>
    </recommendedName>
</protein>
<dbReference type="InterPro" id="IPR027079">
    <property type="entry name" value="Tfb1/GTF2H1"/>
</dbReference>
<evidence type="ECO:0000256" key="5">
    <source>
        <dbReference type="ARBA" id="ARBA00023163"/>
    </source>
</evidence>
<keyword evidence="5" id="KW-0804">Transcription</keyword>
<proteinExistence type="inferred from homology"/>
<accession>A0A448YVL1</accession>
<feature type="compositionally biased region" description="Basic and acidic residues" evidence="7">
    <location>
        <begin position="427"/>
        <end position="439"/>
    </location>
</feature>
<dbReference type="GO" id="GO:0006351">
    <property type="term" value="P:DNA-templated transcription"/>
    <property type="evidence" value="ECO:0007669"/>
    <property type="project" value="InterPro"/>
</dbReference>
<feature type="region of interest" description="Disordered" evidence="7">
    <location>
        <begin position="593"/>
        <end position="627"/>
    </location>
</feature>
<dbReference type="Gene3D" id="6.10.140.1200">
    <property type="match status" value="1"/>
</dbReference>
<name>A0A448YVL1_9STRA</name>
<feature type="domain" description="BSD" evidence="8">
    <location>
        <begin position="264"/>
        <end position="305"/>
    </location>
</feature>
<evidence type="ECO:0000256" key="1">
    <source>
        <dbReference type="ARBA" id="ARBA00004123"/>
    </source>
</evidence>
<dbReference type="SMART" id="SM00751">
    <property type="entry name" value="BSD"/>
    <property type="match status" value="2"/>
</dbReference>
<feature type="region of interest" description="Disordered" evidence="7">
    <location>
        <begin position="360"/>
        <end position="408"/>
    </location>
</feature>
<keyword evidence="6" id="KW-0539">Nucleus</keyword>
<dbReference type="InterPro" id="IPR013876">
    <property type="entry name" value="TFIIH_BTF_p62_N"/>
</dbReference>
<feature type="region of interest" description="Disordered" evidence="7">
    <location>
        <begin position="79"/>
        <end position="168"/>
    </location>
</feature>
<feature type="compositionally biased region" description="Basic and acidic residues" evidence="7">
    <location>
        <begin position="88"/>
        <end position="105"/>
    </location>
</feature>
<feature type="region of interest" description="Disordered" evidence="7">
    <location>
        <begin position="314"/>
        <end position="343"/>
    </location>
</feature>
<dbReference type="Pfam" id="PF08567">
    <property type="entry name" value="PH_TFIIH"/>
    <property type="match status" value="1"/>
</dbReference>
<evidence type="ECO:0000256" key="7">
    <source>
        <dbReference type="SAM" id="MobiDB-lite"/>
    </source>
</evidence>
<reference evidence="9 10" key="1">
    <citation type="submission" date="2019-01" db="EMBL/GenBank/DDBJ databases">
        <authorList>
            <person name="Ferrante I. M."/>
        </authorList>
    </citation>
    <scope>NUCLEOTIDE SEQUENCE [LARGE SCALE GENOMIC DNA]</scope>
    <source>
        <strain evidence="9 10">B856</strain>
    </source>
</reference>
<dbReference type="InterPro" id="IPR005607">
    <property type="entry name" value="BSD_dom"/>
</dbReference>
<dbReference type="Proteomes" id="UP000291116">
    <property type="component" value="Unassembled WGS sequence"/>
</dbReference>
<dbReference type="AlphaFoldDB" id="A0A448YVL1"/>
<keyword evidence="3" id="KW-0677">Repeat</keyword>
<organism evidence="9 10">
    <name type="scientific">Pseudo-nitzschia multistriata</name>
    <dbReference type="NCBI Taxonomy" id="183589"/>
    <lineage>
        <taxon>Eukaryota</taxon>
        <taxon>Sar</taxon>
        <taxon>Stramenopiles</taxon>
        <taxon>Ochrophyta</taxon>
        <taxon>Bacillariophyta</taxon>
        <taxon>Bacillariophyceae</taxon>
        <taxon>Bacillariophycidae</taxon>
        <taxon>Bacillariales</taxon>
        <taxon>Bacillariaceae</taxon>
        <taxon>Pseudo-nitzschia</taxon>
    </lineage>
</organism>
<feature type="compositionally biased region" description="Basic and acidic residues" evidence="7">
    <location>
        <begin position="327"/>
        <end position="343"/>
    </location>
</feature>
<feature type="compositionally biased region" description="Low complexity" evidence="7">
    <location>
        <begin position="383"/>
        <end position="400"/>
    </location>
</feature>